<name>A0A7C2FF66_9CREN</name>
<feature type="region of interest" description="Disordered" evidence="1">
    <location>
        <begin position="1"/>
        <end position="36"/>
    </location>
</feature>
<dbReference type="AlphaFoldDB" id="A0A7C2FF66"/>
<sequence>MFLIPRSRKPDFKSSRDKASEASTSKAKEAPVKKKSSKTFSIDDLVDKMSGDVLEYLGLNDLSIPSDLKTAISREVIEAVTSGYSSKPDVETVLKRIKRNIQYIYELVVSKILESMEAFDEKTLEYVVYRGGRAIIPSASKLYSLARKYGREDLILALQATWNKHMPKELIECPRCGFNSISTDLSCTVCGNIVSEQYVRTRLDFTNKFKIYVESASVAELRSVLEIGYVLASSIGVYNPRSKSIVPGRIYYQIYLKPSDISLIIESINQRDIKI</sequence>
<accession>A0A7C2FF66</accession>
<protein>
    <submittedName>
        <fullName evidence="2">Uncharacterized protein</fullName>
    </submittedName>
</protein>
<comment type="caution">
    <text evidence="2">The sequence shown here is derived from an EMBL/GenBank/DDBJ whole genome shotgun (WGS) entry which is preliminary data.</text>
</comment>
<feature type="compositionally biased region" description="Basic and acidic residues" evidence="1">
    <location>
        <begin position="8"/>
        <end position="32"/>
    </location>
</feature>
<dbReference type="EMBL" id="DSJT01000023">
    <property type="protein sequence ID" value="HEF87602.1"/>
    <property type="molecule type" value="Genomic_DNA"/>
</dbReference>
<evidence type="ECO:0000256" key="1">
    <source>
        <dbReference type="SAM" id="MobiDB-lite"/>
    </source>
</evidence>
<organism evidence="2">
    <name type="scientific">Thermosphaera aggregans</name>
    <dbReference type="NCBI Taxonomy" id="54254"/>
    <lineage>
        <taxon>Archaea</taxon>
        <taxon>Thermoproteota</taxon>
        <taxon>Thermoprotei</taxon>
        <taxon>Desulfurococcales</taxon>
        <taxon>Desulfurococcaceae</taxon>
        <taxon>Thermosphaera</taxon>
    </lineage>
</organism>
<reference evidence="2" key="1">
    <citation type="journal article" date="2020" name="mSystems">
        <title>Genome- and Community-Level Interaction Insights into Carbon Utilization and Element Cycling Functions of Hydrothermarchaeota in Hydrothermal Sediment.</title>
        <authorList>
            <person name="Zhou Z."/>
            <person name="Liu Y."/>
            <person name="Xu W."/>
            <person name="Pan J."/>
            <person name="Luo Z.H."/>
            <person name="Li M."/>
        </authorList>
    </citation>
    <scope>NUCLEOTIDE SEQUENCE [LARGE SCALE GENOMIC DNA]</scope>
    <source>
        <strain evidence="2">SpSt-23</strain>
    </source>
</reference>
<evidence type="ECO:0000313" key="2">
    <source>
        <dbReference type="EMBL" id="HEF87602.1"/>
    </source>
</evidence>
<proteinExistence type="predicted"/>
<gene>
    <name evidence="2" type="ORF">ENP55_04815</name>
</gene>